<dbReference type="GO" id="GO:0000470">
    <property type="term" value="P:maturation of LSU-rRNA"/>
    <property type="evidence" value="ECO:0007669"/>
    <property type="project" value="TreeGrafter"/>
</dbReference>
<reference evidence="2 3" key="1">
    <citation type="submission" date="2019-06" db="EMBL/GenBank/DDBJ databases">
        <title>Discovery of a novel chromosome fission-fusion reversal in muntjac.</title>
        <authorList>
            <person name="Mudd A.B."/>
            <person name="Bredeson J.V."/>
            <person name="Baum R."/>
            <person name="Hockemeyer D."/>
            <person name="Rokhsar D.S."/>
        </authorList>
    </citation>
    <scope>NUCLEOTIDE SEQUENCE [LARGE SCALE GENOMIC DNA]</scope>
    <source>
        <strain evidence="2">UCam_UCB_Mr</strain>
        <tissue evidence="2">Fibroblast cell line</tissue>
    </source>
</reference>
<name>A0A5J5MG30_MUNRE</name>
<protein>
    <submittedName>
        <fullName evidence="2">Uncharacterized protein</fullName>
    </submittedName>
</protein>
<dbReference type="GO" id="GO:0042134">
    <property type="term" value="F:rRNA primary transcript binding"/>
    <property type="evidence" value="ECO:0007669"/>
    <property type="project" value="InterPro"/>
</dbReference>
<dbReference type="GO" id="GO:0005730">
    <property type="term" value="C:nucleolus"/>
    <property type="evidence" value="ECO:0007669"/>
    <property type="project" value="TreeGrafter"/>
</dbReference>
<proteinExistence type="predicted"/>
<keyword evidence="3" id="KW-1185">Reference proteome</keyword>
<dbReference type="Proteomes" id="UP000326062">
    <property type="component" value="Chromosome 3"/>
</dbReference>
<evidence type="ECO:0000256" key="1">
    <source>
        <dbReference type="ARBA" id="ARBA00022517"/>
    </source>
</evidence>
<dbReference type="SUPFAM" id="SSF52954">
    <property type="entry name" value="Class II aaRS ABD-related"/>
    <property type="match status" value="1"/>
</dbReference>
<organism evidence="2 3">
    <name type="scientific">Muntiacus reevesi</name>
    <name type="common">Reeves' muntjac</name>
    <name type="synonym">Cervus reevesi</name>
    <dbReference type="NCBI Taxonomy" id="9886"/>
    <lineage>
        <taxon>Eukaryota</taxon>
        <taxon>Metazoa</taxon>
        <taxon>Chordata</taxon>
        <taxon>Craniata</taxon>
        <taxon>Vertebrata</taxon>
        <taxon>Euteleostomi</taxon>
        <taxon>Mammalia</taxon>
        <taxon>Eutheria</taxon>
        <taxon>Laurasiatheria</taxon>
        <taxon>Artiodactyla</taxon>
        <taxon>Ruminantia</taxon>
        <taxon>Pecora</taxon>
        <taxon>Cervidae</taxon>
        <taxon>Muntiacinae</taxon>
        <taxon>Muntiacus</taxon>
    </lineage>
</organism>
<gene>
    <name evidence="2" type="ORF">FD755_007008</name>
</gene>
<accession>A0A5J5MG30</accession>
<evidence type="ECO:0000313" key="2">
    <source>
        <dbReference type="EMBL" id="KAB0379224.1"/>
    </source>
</evidence>
<dbReference type="InterPro" id="IPR044281">
    <property type="entry name" value="IMP4/RPF1"/>
</dbReference>
<dbReference type="PANTHER" id="PTHR22734:SF3">
    <property type="entry name" value="RIBOSOME PRODUCTION FACTOR 1"/>
    <property type="match status" value="1"/>
</dbReference>
<dbReference type="PANTHER" id="PTHR22734">
    <property type="entry name" value="U3 SMALL NUCLEOLAR RIBONUCLEOPROTEIN PROTEIN IMP4"/>
    <property type="match status" value="1"/>
</dbReference>
<evidence type="ECO:0000313" key="3">
    <source>
        <dbReference type="Proteomes" id="UP000326062"/>
    </source>
</evidence>
<dbReference type="AlphaFoldDB" id="A0A5J5MG30"/>
<dbReference type="GO" id="GO:0030687">
    <property type="term" value="C:preribosome, large subunit precursor"/>
    <property type="evidence" value="ECO:0007669"/>
    <property type="project" value="TreeGrafter"/>
</dbReference>
<dbReference type="EMBL" id="VCEB01000003">
    <property type="protein sequence ID" value="KAB0379224.1"/>
    <property type="molecule type" value="Genomic_DNA"/>
</dbReference>
<keyword evidence="1" id="KW-0690">Ribosome biogenesis</keyword>
<dbReference type="GO" id="GO:0000460">
    <property type="term" value="P:maturation of 5.8S rRNA"/>
    <property type="evidence" value="ECO:0007669"/>
    <property type="project" value="TreeGrafter"/>
</dbReference>
<sequence length="204" mass="23645">MEKKKWFLSRKKGLKCKATPEETQEAAAAEDGMLESRVQPLKPAAFPPGFIKKNSEREALSDKVVYDEATDEFASYFNRLLPRFSSPHQVIPNSHASYRRALALKKLFHSAISRDFTDLILPNGSVAQFKQERRGKESTVHIPEIILNNFNNTTGSFYWIYELAPRFTLKLGSLQKGTFDSKYGEYEWVHKPWETDRSRRKFHL</sequence>
<comment type="caution">
    <text evidence="2">The sequence shown here is derived from an EMBL/GenBank/DDBJ whole genome shotgun (WGS) entry which is preliminary data.</text>
</comment>